<keyword evidence="2" id="KW-1185">Reference proteome</keyword>
<dbReference type="EMBL" id="KZ084101">
    <property type="protein sequence ID" value="OSD03277.1"/>
    <property type="molecule type" value="Genomic_DNA"/>
</dbReference>
<reference evidence="1 2" key="1">
    <citation type="journal article" date="2015" name="Biotechnol. Biofuels">
        <title>Enhanced degradation of softwood versus hardwood by the white-rot fungus Pycnoporus coccineus.</title>
        <authorList>
            <person name="Couturier M."/>
            <person name="Navarro D."/>
            <person name="Chevret D."/>
            <person name="Henrissat B."/>
            <person name="Piumi F."/>
            <person name="Ruiz-Duenas F.J."/>
            <person name="Martinez A.T."/>
            <person name="Grigoriev I.V."/>
            <person name="Riley R."/>
            <person name="Lipzen A."/>
            <person name="Berrin J.G."/>
            <person name="Master E.R."/>
            <person name="Rosso M.N."/>
        </authorList>
    </citation>
    <scope>NUCLEOTIDE SEQUENCE [LARGE SCALE GENOMIC DNA]</scope>
    <source>
        <strain evidence="1 2">BRFM310</strain>
    </source>
</reference>
<dbReference type="Proteomes" id="UP000193067">
    <property type="component" value="Unassembled WGS sequence"/>
</dbReference>
<evidence type="ECO:0000313" key="1">
    <source>
        <dbReference type="EMBL" id="OSD03277.1"/>
    </source>
</evidence>
<sequence length="60" mass="6376">MAQKASIALSTFGVYGAHAVISPRKPRRSSNGMYLKLVPVAPPHNPLLVPSSLQSDQPPP</sequence>
<proteinExistence type="predicted"/>
<dbReference type="AlphaFoldDB" id="A0A1Y2IQB1"/>
<evidence type="ECO:0000313" key="2">
    <source>
        <dbReference type="Proteomes" id="UP000193067"/>
    </source>
</evidence>
<organism evidence="1 2">
    <name type="scientific">Trametes coccinea (strain BRFM310)</name>
    <name type="common">Pycnoporus coccineus</name>
    <dbReference type="NCBI Taxonomy" id="1353009"/>
    <lineage>
        <taxon>Eukaryota</taxon>
        <taxon>Fungi</taxon>
        <taxon>Dikarya</taxon>
        <taxon>Basidiomycota</taxon>
        <taxon>Agaricomycotina</taxon>
        <taxon>Agaricomycetes</taxon>
        <taxon>Polyporales</taxon>
        <taxon>Polyporaceae</taxon>
        <taxon>Trametes</taxon>
    </lineage>
</organism>
<gene>
    <name evidence="1" type="ORF">PYCCODRAFT_1467137</name>
</gene>
<accession>A0A1Y2IQB1</accession>
<protein>
    <submittedName>
        <fullName evidence="1">Uncharacterized protein</fullName>
    </submittedName>
</protein>
<name>A0A1Y2IQB1_TRAC3</name>